<dbReference type="GO" id="GO:0008757">
    <property type="term" value="F:S-adenosylmethionine-dependent methyltransferase activity"/>
    <property type="evidence" value="ECO:0007669"/>
    <property type="project" value="InterPro"/>
</dbReference>
<organism evidence="5 6">
    <name type="scientific">Belliella baltica (strain DSM 15883 / CIP 108006 / LMG 21964 / BA134)</name>
    <dbReference type="NCBI Taxonomy" id="866536"/>
    <lineage>
        <taxon>Bacteria</taxon>
        <taxon>Pseudomonadati</taxon>
        <taxon>Bacteroidota</taxon>
        <taxon>Cytophagia</taxon>
        <taxon>Cytophagales</taxon>
        <taxon>Cyclobacteriaceae</taxon>
        <taxon>Belliella</taxon>
    </lineage>
</organism>
<reference evidence="6" key="1">
    <citation type="submission" date="2012-06" db="EMBL/GenBank/DDBJ databases">
        <title>The complete genome of Belliella baltica DSM 15883.</title>
        <authorList>
            <person name="Lucas S."/>
            <person name="Copeland A."/>
            <person name="Lapidus A."/>
            <person name="Goodwin L."/>
            <person name="Pitluck S."/>
            <person name="Peters L."/>
            <person name="Mikhailova N."/>
            <person name="Davenport K."/>
            <person name="Kyrpides N."/>
            <person name="Mavromatis K."/>
            <person name="Pagani I."/>
            <person name="Ivanova N."/>
            <person name="Ovchinnikova G."/>
            <person name="Zeytun A."/>
            <person name="Detter J.C."/>
            <person name="Han C."/>
            <person name="Land M."/>
            <person name="Hauser L."/>
            <person name="Markowitz V."/>
            <person name="Cheng J.-F."/>
            <person name="Hugenholtz P."/>
            <person name="Woyke T."/>
            <person name="Wu D."/>
            <person name="Tindall B."/>
            <person name="Pomrenke H."/>
            <person name="Brambilla E."/>
            <person name="Klenk H.-P."/>
            <person name="Eisen J.A."/>
        </authorList>
    </citation>
    <scope>NUCLEOTIDE SEQUENCE [LARGE SCALE GENOMIC DNA]</scope>
    <source>
        <strain evidence="6">DSM 15883 / CIP 108006 / LMG 21964 / BA134</strain>
    </source>
</reference>
<name>I3Z463_BELBD</name>
<gene>
    <name evidence="5" type="ordered locus">Belba_1412</name>
</gene>
<dbReference type="AlphaFoldDB" id="I3Z463"/>
<keyword evidence="3" id="KW-0949">S-adenosyl-L-methionine</keyword>
<dbReference type="CDD" id="cd02440">
    <property type="entry name" value="AdoMet_MTases"/>
    <property type="match status" value="1"/>
</dbReference>
<dbReference type="HOGENOM" id="CLU_119484_0_0_10"/>
<dbReference type="KEGG" id="bbd:Belba_1412"/>
<dbReference type="InterPro" id="IPR013216">
    <property type="entry name" value="Methyltransf_11"/>
</dbReference>
<dbReference type="RefSeq" id="WP_014772025.1">
    <property type="nucleotide sequence ID" value="NC_018010.1"/>
</dbReference>
<keyword evidence="2 5" id="KW-0808">Transferase</keyword>
<keyword evidence="1 5" id="KW-0489">Methyltransferase</keyword>
<keyword evidence="6" id="KW-1185">Reference proteome</keyword>
<dbReference type="EMBL" id="CP003281">
    <property type="protein sequence ID" value="AFL84031.1"/>
    <property type="molecule type" value="Genomic_DNA"/>
</dbReference>
<proteinExistence type="predicted"/>
<dbReference type="PANTHER" id="PTHR43464">
    <property type="entry name" value="METHYLTRANSFERASE"/>
    <property type="match status" value="1"/>
</dbReference>
<dbReference type="SUPFAM" id="SSF53335">
    <property type="entry name" value="S-adenosyl-L-methionine-dependent methyltransferases"/>
    <property type="match status" value="1"/>
</dbReference>
<evidence type="ECO:0000313" key="6">
    <source>
        <dbReference type="Proteomes" id="UP000006050"/>
    </source>
</evidence>
<dbReference type="InterPro" id="IPR029063">
    <property type="entry name" value="SAM-dependent_MTases_sf"/>
</dbReference>
<sequence>MEVNKLNQLLGNIDIYLLDQILKERFSKEMKILDAGCGEGRNCIYFLNQGFQIFGVDANPIAIQMARIYAQTIQPTYDIYRFQTATVQDMPFHKGAFDVVISSAVLHFATSESDFFKMMDEMMRVLKDDGIFFLRMTTGFGGVQESSPNLGDGVFALPDGSERFLLTKELLEKVELKYGLKNLENPKSVLVHGQRAMGVFVWEKSILED</sequence>
<evidence type="ECO:0000259" key="4">
    <source>
        <dbReference type="Pfam" id="PF08241"/>
    </source>
</evidence>
<dbReference type="Proteomes" id="UP000006050">
    <property type="component" value="Chromosome"/>
</dbReference>
<feature type="domain" description="Methyltransferase type 11" evidence="4">
    <location>
        <begin position="33"/>
        <end position="134"/>
    </location>
</feature>
<dbReference type="PATRIC" id="fig|866536.3.peg.1461"/>
<evidence type="ECO:0000313" key="5">
    <source>
        <dbReference type="EMBL" id="AFL84031.1"/>
    </source>
</evidence>
<dbReference type="Gene3D" id="3.40.50.150">
    <property type="entry name" value="Vaccinia Virus protein VP39"/>
    <property type="match status" value="1"/>
</dbReference>
<dbReference type="OrthoDB" id="9804312at2"/>
<protein>
    <submittedName>
        <fullName evidence="5">Methyltransferase family protein</fullName>
    </submittedName>
</protein>
<accession>I3Z463</accession>
<dbReference type="GO" id="GO:0032259">
    <property type="term" value="P:methylation"/>
    <property type="evidence" value="ECO:0007669"/>
    <property type="project" value="UniProtKB-KW"/>
</dbReference>
<evidence type="ECO:0000256" key="1">
    <source>
        <dbReference type="ARBA" id="ARBA00022603"/>
    </source>
</evidence>
<dbReference type="eggNOG" id="COG0500">
    <property type="taxonomic scope" value="Bacteria"/>
</dbReference>
<evidence type="ECO:0000256" key="2">
    <source>
        <dbReference type="ARBA" id="ARBA00022679"/>
    </source>
</evidence>
<evidence type="ECO:0000256" key="3">
    <source>
        <dbReference type="ARBA" id="ARBA00022691"/>
    </source>
</evidence>
<dbReference type="Pfam" id="PF08241">
    <property type="entry name" value="Methyltransf_11"/>
    <property type="match status" value="1"/>
</dbReference>
<dbReference type="PANTHER" id="PTHR43464:SF19">
    <property type="entry name" value="UBIQUINONE BIOSYNTHESIS O-METHYLTRANSFERASE, MITOCHONDRIAL"/>
    <property type="match status" value="1"/>
</dbReference>
<dbReference type="STRING" id="866536.Belba_1412"/>